<reference evidence="1" key="1">
    <citation type="submission" date="2022-04" db="EMBL/GenBank/DDBJ databases">
        <title>Genome of the entomopathogenic fungus Entomophthora muscae.</title>
        <authorList>
            <person name="Elya C."/>
            <person name="Lovett B.R."/>
            <person name="Lee E."/>
            <person name="Macias A.M."/>
            <person name="Hajek A.E."/>
            <person name="De Bivort B.L."/>
            <person name="Kasson M.T."/>
            <person name="De Fine Licht H.H."/>
            <person name="Stajich J.E."/>
        </authorList>
    </citation>
    <scope>NUCLEOTIDE SEQUENCE</scope>
    <source>
        <strain evidence="1">Berkeley</strain>
    </source>
</reference>
<comment type="caution">
    <text evidence="1">The sequence shown here is derived from an EMBL/GenBank/DDBJ whole genome shotgun (WGS) entry which is preliminary data.</text>
</comment>
<protein>
    <submittedName>
        <fullName evidence="1">Uncharacterized protein</fullName>
    </submittedName>
</protein>
<name>A0ACC2SQ96_9FUNG</name>
<evidence type="ECO:0000313" key="1">
    <source>
        <dbReference type="EMBL" id="KAJ9064341.1"/>
    </source>
</evidence>
<dbReference type="EMBL" id="QTSX02004491">
    <property type="protein sequence ID" value="KAJ9064341.1"/>
    <property type="molecule type" value="Genomic_DNA"/>
</dbReference>
<accession>A0ACC2SQ96</accession>
<dbReference type="Proteomes" id="UP001165960">
    <property type="component" value="Unassembled WGS sequence"/>
</dbReference>
<proteinExistence type="predicted"/>
<keyword evidence="2" id="KW-1185">Reference proteome</keyword>
<gene>
    <name evidence="1" type="ORF">DSO57_1031741</name>
</gene>
<organism evidence="1 2">
    <name type="scientific">Entomophthora muscae</name>
    <dbReference type="NCBI Taxonomy" id="34485"/>
    <lineage>
        <taxon>Eukaryota</taxon>
        <taxon>Fungi</taxon>
        <taxon>Fungi incertae sedis</taxon>
        <taxon>Zoopagomycota</taxon>
        <taxon>Entomophthoromycotina</taxon>
        <taxon>Entomophthoromycetes</taxon>
        <taxon>Entomophthorales</taxon>
        <taxon>Entomophthoraceae</taxon>
        <taxon>Entomophthora</taxon>
    </lineage>
</organism>
<evidence type="ECO:0000313" key="2">
    <source>
        <dbReference type="Proteomes" id="UP001165960"/>
    </source>
</evidence>
<sequence>MYMYLPLSPTSPLPPEDRDIPSCFLPPKIALTLESVDSKAPTPASPILGSTDPDTSQLLCYPDYQEIEEDQLHRILAINALAKGRKIRKEPLITPEAQETVALPYA</sequence>